<gene>
    <name evidence="2" type="ORF">CBF27_11565</name>
</gene>
<evidence type="ECO:0000256" key="1">
    <source>
        <dbReference type="SAM" id="Phobius"/>
    </source>
</evidence>
<dbReference type="AlphaFoldDB" id="A0A430APH1"/>
<proteinExistence type="predicted"/>
<protein>
    <submittedName>
        <fullName evidence="2">Branched-chain amino acid transporter AzlD</fullName>
    </submittedName>
</protein>
<dbReference type="EMBL" id="NGKC01000015">
    <property type="protein sequence ID" value="RSU09965.1"/>
    <property type="molecule type" value="Genomic_DNA"/>
</dbReference>
<keyword evidence="3" id="KW-1185">Reference proteome</keyword>
<organism evidence="2 3">
    <name type="scientific">Vagococcus acidifermentans</name>
    <dbReference type="NCBI Taxonomy" id="564710"/>
    <lineage>
        <taxon>Bacteria</taxon>
        <taxon>Bacillati</taxon>
        <taxon>Bacillota</taxon>
        <taxon>Bacilli</taxon>
        <taxon>Lactobacillales</taxon>
        <taxon>Enterococcaceae</taxon>
        <taxon>Vagococcus</taxon>
    </lineage>
</organism>
<keyword evidence="1" id="KW-0812">Transmembrane</keyword>
<keyword evidence="1" id="KW-1133">Transmembrane helix</keyword>
<reference evidence="2 3" key="1">
    <citation type="submission" date="2017-05" db="EMBL/GenBank/DDBJ databases">
        <title>Vagococcus spp. assemblies.</title>
        <authorList>
            <person name="Gulvik C.A."/>
        </authorList>
    </citation>
    <scope>NUCLEOTIDE SEQUENCE [LARGE SCALE GENOMIC DNA]</scope>
    <source>
        <strain evidence="2 3">LMG 24798</strain>
    </source>
</reference>
<evidence type="ECO:0000313" key="3">
    <source>
        <dbReference type="Proteomes" id="UP000286773"/>
    </source>
</evidence>
<keyword evidence="1" id="KW-0472">Membrane</keyword>
<dbReference type="Proteomes" id="UP000286773">
    <property type="component" value="Unassembled WGS sequence"/>
</dbReference>
<dbReference type="Pfam" id="PF05437">
    <property type="entry name" value="AzlD"/>
    <property type="match status" value="1"/>
</dbReference>
<accession>A0A430APH1</accession>
<dbReference type="InterPro" id="IPR008407">
    <property type="entry name" value="Brnchd-chn_aa_trnsp_AzlD"/>
</dbReference>
<feature type="transmembrane region" description="Helical" evidence="1">
    <location>
        <begin position="6"/>
        <end position="29"/>
    </location>
</feature>
<feature type="transmembrane region" description="Helical" evidence="1">
    <location>
        <begin position="41"/>
        <end position="60"/>
    </location>
</feature>
<dbReference type="OrthoDB" id="7870017at2"/>
<dbReference type="RefSeq" id="WP_126814557.1">
    <property type="nucleotide sequence ID" value="NZ_NGKC01000015.1"/>
</dbReference>
<name>A0A430APH1_9ENTE</name>
<comment type="caution">
    <text evidence="2">The sequence shown here is derived from an EMBL/GenBank/DDBJ whole genome shotgun (WGS) entry which is preliminary data.</text>
</comment>
<sequence>MTISKYVLLVILGSGLVTWLPRVLPFVFAKRLEFPKKLKTFLSYIPMCILTALFVQSLLVTHTDGFPTLNVENLLASIPTLLVGAFSRNLMWTVLTGIISMAVLRLLM</sequence>
<evidence type="ECO:0000313" key="2">
    <source>
        <dbReference type="EMBL" id="RSU09965.1"/>
    </source>
</evidence>
<feature type="transmembrane region" description="Helical" evidence="1">
    <location>
        <begin position="90"/>
        <end position="107"/>
    </location>
</feature>